<dbReference type="Gene3D" id="1.10.510.10">
    <property type="entry name" value="Transferase(Phosphotransferase) domain 1"/>
    <property type="match status" value="1"/>
</dbReference>
<evidence type="ECO:0000256" key="4">
    <source>
        <dbReference type="ARBA" id="ARBA00022741"/>
    </source>
</evidence>
<dbReference type="PANTHER" id="PTHR43289">
    <property type="entry name" value="MITOGEN-ACTIVATED PROTEIN KINASE KINASE KINASE 20-RELATED"/>
    <property type="match status" value="1"/>
</dbReference>
<comment type="caution">
    <text evidence="9">The sequence shown here is derived from an EMBL/GenBank/DDBJ whole genome shotgun (WGS) entry which is preliminary data.</text>
</comment>
<keyword evidence="7" id="KW-1133">Transmembrane helix</keyword>
<keyword evidence="3 9" id="KW-0808">Transferase</keyword>
<accession>A0ABV5ZRI9</accession>
<dbReference type="SUPFAM" id="SSF56112">
    <property type="entry name" value="Protein kinase-like (PK-like)"/>
    <property type="match status" value="1"/>
</dbReference>
<keyword evidence="2" id="KW-0723">Serine/threonine-protein kinase</keyword>
<dbReference type="InterPro" id="IPR008271">
    <property type="entry name" value="Ser/Thr_kinase_AS"/>
</dbReference>
<keyword evidence="7" id="KW-0472">Membrane</keyword>
<keyword evidence="10" id="KW-1185">Reference proteome</keyword>
<evidence type="ECO:0000256" key="5">
    <source>
        <dbReference type="ARBA" id="ARBA00022777"/>
    </source>
</evidence>
<evidence type="ECO:0000256" key="1">
    <source>
        <dbReference type="ARBA" id="ARBA00012513"/>
    </source>
</evidence>
<keyword evidence="7" id="KW-0812">Transmembrane</keyword>
<evidence type="ECO:0000313" key="10">
    <source>
        <dbReference type="Proteomes" id="UP001589693"/>
    </source>
</evidence>
<name>A0ABV5ZRI9_9PSEU</name>
<keyword evidence="6" id="KW-0067">ATP-binding</keyword>
<feature type="domain" description="Protein kinase" evidence="8">
    <location>
        <begin position="27"/>
        <end position="296"/>
    </location>
</feature>
<evidence type="ECO:0000256" key="2">
    <source>
        <dbReference type="ARBA" id="ARBA00022527"/>
    </source>
</evidence>
<evidence type="ECO:0000256" key="3">
    <source>
        <dbReference type="ARBA" id="ARBA00022679"/>
    </source>
</evidence>
<dbReference type="SMART" id="SM00220">
    <property type="entry name" value="S_TKc"/>
    <property type="match status" value="1"/>
</dbReference>
<evidence type="ECO:0000256" key="7">
    <source>
        <dbReference type="SAM" id="Phobius"/>
    </source>
</evidence>
<dbReference type="InterPro" id="IPR011009">
    <property type="entry name" value="Kinase-like_dom_sf"/>
</dbReference>
<dbReference type="EMBL" id="JBHLZU010000005">
    <property type="protein sequence ID" value="MFB9903501.1"/>
    <property type="molecule type" value="Genomic_DNA"/>
</dbReference>
<dbReference type="GO" id="GO:0004674">
    <property type="term" value="F:protein serine/threonine kinase activity"/>
    <property type="evidence" value="ECO:0007669"/>
    <property type="project" value="UniProtKB-EC"/>
</dbReference>
<dbReference type="CDD" id="cd14014">
    <property type="entry name" value="STKc_PknB_like"/>
    <property type="match status" value="1"/>
</dbReference>
<organism evidence="9 10">
    <name type="scientific">Allokutzneria oryzae</name>
    <dbReference type="NCBI Taxonomy" id="1378989"/>
    <lineage>
        <taxon>Bacteria</taxon>
        <taxon>Bacillati</taxon>
        <taxon>Actinomycetota</taxon>
        <taxon>Actinomycetes</taxon>
        <taxon>Pseudonocardiales</taxon>
        <taxon>Pseudonocardiaceae</taxon>
        <taxon>Allokutzneria</taxon>
    </lineage>
</organism>
<sequence length="740" mass="78960">MAEDETANETEDGALDEEHIALRLPDYRLVRRLSETRMSSVFLAEDLKNGQRQVALKVLGPDLVRVPGFRARFERESRIALTLEHPNVVPSHAAGESADKQLCYLAMRYIHGANLLQVLNERGALGMDETIAVARQVAAALDSTHERGLIHRDVKPANIMVEEGTGHVYLCDFGIAKDTALTRLTAVGGFVGTPYYSSPEQAAGGEIDHRTDVYSLGRVIQHCLTGVSPELANGTRSRYPLVDRVLLKAMSKDPADRHASCGELVEDLAAARVRGVRRRRTTAGGLVALGVVMVLVLASVIFGGPAPEKAALDRVPAALRGDCGVSAPAVLSCRDSAGREAVSELFSDRAAVAAAYARAVETSGVARTQGDCSTATGAEHRYPVTGPAQGRVLCYSRDGVSVIVWTSDEARVVTRVEAPTADDAALRQAWAGWTSATTVFPTDDERAVMSLAAGTECKRASLDGLPTAVAGVTCVPYGQGAQEVSYYRFASLPALRDAFGALVNDARAPSGTACASAPGFLGTQRHDWLGVDVGQVLCRPTPSGSLAMEWTMEPLSVIGRVGGTVPAALSGWWSQWHVAPVSRLVDAINAQSAPPFPTAQERSLLAHIPAASRVHCVRPSPSQKWRDVSATPAVGVVCGRTSGAELVAYYQFQDAASMRAVHGLSSTEGKDCRDLPAGFEGDHSYSRGGTTGHLRCSTVKETGERMLSWTDDRLAVRAVAYRGTDPYAMIDWWTHDAGPI</sequence>
<dbReference type="InterPro" id="IPR000719">
    <property type="entry name" value="Prot_kinase_dom"/>
</dbReference>
<dbReference type="Proteomes" id="UP001589693">
    <property type="component" value="Unassembled WGS sequence"/>
</dbReference>
<proteinExistence type="predicted"/>
<reference evidence="9 10" key="1">
    <citation type="submission" date="2024-09" db="EMBL/GenBank/DDBJ databases">
        <authorList>
            <person name="Sun Q."/>
            <person name="Mori K."/>
        </authorList>
    </citation>
    <scope>NUCLEOTIDE SEQUENCE [LARGE SCALE GENOMIC DNA]</scope>
    <source>
        <strain evidence="9 10">TBRC 7907</strain>
    </source>
</reference>
<keyword evidence="4" id="KW-0547">Nucleotide-binding</keyword>
<gene>
    <name evidence="9" type="ORF">ACFFQA_06070</name>
</gene>
<dbReference type="EC" id="2.7.11.1" evidence="1"/>
<dbReference type="PROSITE" id="PS50011">
    <property type="entry name" value="PROTEIN_KINASE_DOM"/>
    <property type="match status" value="1"/>
</dbReference>
<keyword evidence="5 9" id="KW-0418">Kinase</keyword>
<evidence type="ECO:0000256" key="6">
    <source>
        <dbReference type="ARBA" id="ARBA00022840"/>
    </source>
</evidence>
<evidence type="ECO:0000259" key="8">
    <source>
        <dbReference type="PROSITE" id="PS50011"/>
    </source>
</evidence>
<dbReference type="PROSITE" id="PS00108">
    <property type="entry name" value="PROTEIN_KINASE_ST"/>
    <property type="match status" value="1"/>
</dbReference>
<feature type="transmembrane region" description="Helical" evidence="7">
    <location>
        <begin position="282"/>
        <end position="304"/>
    </location>
</feature>
<dbReference type="Pfam" id="PF00069">
    <property type="entry name" value="Pkinase"/>
    <property type="match status" value="1"/>
</dbReference>
<protein>
    <recommendedName>
        <fullName evidence="1">non-specific serine/threonine protein kinase</fullName>
        <ecNumber evidence="1">2.7.11.1</ecNumber>
    </recommendedName>
</protein>
<dbReference type="RefSeq" id="WP_377850646.1">
    <property type="nucleotide sequence ID" value="NZ_JBHLZU010000005.1"/>
</dbReference>
<evidence type="ECO:0000313" key="9">
    <source>
        <dbReference type="EMBL" id="MFB9903501.1"/>
    </source>
</evidence>
<dbReference type="Gene3D" id="3.30.200.20">
    <property type="entry name" value="Phosphorylase Kinase, domain 1"/>
    <property type="match status" value="1"/>
</dbReference>
<dbReference type="PANTHER" id="PTHR43289:SF6">
    <property type="entry name" value="SERINE_THREONINE-PROTEIN KINASE NEKL-3"/>
    <property type="match status" value="1"/>
</dbReference>